<evidence type="ECO:0000256" key="8">
    <source>
        <dbReference type="ARBA" id="ARBA00022840"/>
    </source>
</evidence>
<dbReference type="SUPFAM" id="SSF55874">
    <property type="entry name" value="ATPase domain of HSP90 chaperone/DNA topoisomerase II/histidine kinase"/>
    <property type="match status" value="1"/>
</dbReference>
<sequence>MMQKLPYHYKLYLSFSLIVTLILFASGTFFFQYNNRLLQNNLQSNSLDSLNLIQSRIEDMLVNVDKDLVTLHASKAFTDIVFHIPETPYNYFLQHPTITSDVDGILLSVLATTKANRSIHYISRYYDYLGTQINQQSLNSKPMTKDEIRDIPTVREALTTKKYKLYFPPHPDYWSSDAHLTLTVSRPIRDTYHTYGVLEYNIEAEELDELLKLPNSDDTYQLLLLDDSGKLLYHNIPDTPDNQIKELYKGETFEQPIGYYYADKNSLMAYSHSELTGWTILIKRDIHTYTMQVNSMAKTIILSYIAAFIILLLFLFIITRNLTQPLRTLRNNLYHLELNQDIHLDIQSSNNEIVVLTSGIEEILNKMRLQNIHIMEIRERAVKAHFDAMEAQLNPHFLYNTLSVIGAYGLEQGNTTVPKMCTELANLLRYSINFNHRTVRLKDEFDNIKSYLYIMKMRHEHMLDYSWDLDPTLDDINVPKLILQPIIENCFQHGFQNVPPVWKIHIRSYRRENRWLAAVSNNGQPFNQEKINQLYNRFDQFKKAFLEGREVESNLEQQGFGLENTILRLSIYYRGLEYFHIQTEDNLTTIEIGGFIDDESN</sequence>
<name>A0A4U8PYP3_9FIRM</name>
<feature type="domain" description="Cache" evidence="13">
    <location>
        <begin position="38"/>
        <end position="282"/>
    </location>
</feature>
<dbReference type="Pfam" id="PF06580">
    <property type="entry name" value="His_kinase"/>
    <property type="match status" value="1"/>
</dbReference>
<evidence type="ECO:0000256" key="2">
    <source>
        <dbReference type="ARBA" id="ARBA00022475"/>
    </source>
</evidence>
<keyword evidence="4 15" id="KW-0808">Transferase</keyword>
<evidence type="ECO:0000259" key="14">
    <source>
        <dbReference type="Pfam" id="PF06580"/>
    </source>
</evidence>
<evidence type="ECO:0000259" key="13">
    <source>
        <dbReference type="Pfam" id="PF02743"/>
    </source>
</evidence>
<keyword evidence="2" id="KW-1003">Cell membrane</keyword>
<comment type="subcellular location">
    <subcellularLocation>
        <location evidence="1">Cell membrane</location>
        <topology evidence="1">Multi-pass membrane protein</topology>
    </subcellularLocation>
</comment>
<dbReference type="Proteomes" id="UP000306509">
    <property type="component" value="Unassembled WGS sequence"/>
</dbReference>
<dbReference type="Gene3D" id="3.30.565.10">
    <property type="entry name" value="Histidine kinase-like ATPase, C-terminal domain"/>
    <property type="match status" value="1"/>
</dbReference>
<dbReference type="GO" id="GO:0000155">
    <property type="term" value="F:phosphorelay sensor kinase activity"/>
    <property type="evidence" value="ECO:0007669"/>
    <property type="project" value="InterPro"/>
</dbReference>
<keyword evidence="9 12" id="KW-1133">Transmembrane helix</keyword>
<dbReference type="RefSeq" id="WP_047832665.1">
    <property type="nucleotide sequence ID" value="NZ_QGQD01000121.1"/>
</dbReference>
<dbReference type="Pfam" id="PF02743">
    <property type="entry name" value="dCache_1"/>
    <property type="match status" value="1"/>
</dbReference>
<keyword evidence="10" id="KW-0902">Two-component regulatory system</keyword>
<accession>A0A4U8PYP3</accession>
<evidence type="ECO:0000313" key="15">
    <source>
        <dbReference type="EMBL" id="TLC97484.1"/>
    </source>
</evidence>
<gene>
    <name evidence="15" type="primary">ypdA_43</name>
    <name evidence="15" type="ORF">DSM106044_05717</name>
</gene>
<dbReference type="EC" id="2.7.13.3" evidence="15"/>
<evidence type="ECO:0000256" key="5">
    <source>
        <dbReference type="ARBA" id="ARBA00022692"/>
    </source>
</evidence>
<evidence type="ECO:0000313" key="16">
    <source>
        <dbReference type="Proteomes" id="UP000306509"/>
    </source>
</evidence>
<reference evidence="15 16" key="1">
    <citation type="journal article" date="2019" name="Anaerobe">
        <title>Detection of Robinsoniella peoriensis in multiple bone samples of a trauma patient.</title>
        <authorList>
            <person name="Schrottner P."/>
            <person name="Hartwich K."/>
            <person name="Bunk B."/>
            <person name="Schober I."/>
            <person name="Helbig S."/>
            <person name="Rudolph W.W."/>
            <person name="Gunzer F."/>
        </authorList>
    </citation>
    <scope>NUCLEOTIDE SEQUENCE [LARGE SCALE GENOMIC DNA]</scope>
    <source>
        <strain evidence="15 16">DSM 106044</strain>
    </source>
</reference>
<dbReference type="GO" id="GO:0005886">
    <property type="term" value="C:plasma membrane"/>
    <property type="evidence" value="ECO:0007669"/>
    <property type="project" value="UniProtKB-SubCell"/>
</dbReference>
<keyword evidence="3" id="KW-0597">Phosphoprotein</keyword>
<dbReference type="InterPro" id="IPR033479">
    <property type="entry name" value="dCache_1"/>
</dbReference>
<keyword evidence="11 12" id="KW-0472">Membrane</keyword>
<dbReference type="InterPro" id="IPR050640">
    <property type="entry name" value="Bact_2-comp_sensor_kinase"/>
</dbReference>
<feature type="domain" description="Signal transduction histidine kinase internal region" evidence="14">
    <location>
        <begin position="385"/>
        <end position="461"/>
    </location>
</feature>
<feature type="transmembrane region" description="Helical" evidence="12">
    <location>
        <begin position="300"/>
        <end position="318"/>
    </location>
</feature>
<evidence type="ECO:0000256" key="6">
    <source>
        <dbReference type="ARBA" id="ARBA00022741"/>
    </source>
</evidence>
<keyword evidence="6" id="KW-0547">Nucleotide-binding</keyword>
<proteinExistence type="predicted"/>
<dbReference type="PANTHER" id="PTHR34220">
    <property type="entry name" value="SENSOR HISTIDINE KINASE YPDA"/>
    <property type="match status" value="1"/>
</dbReference>
<evidence type="ECO:0000256" key="9">
    <source>
        <dbReference type="ARBA" id="ARBA00022989"/>
    </source>
</evidence>
<dbReference type="InterPro" id="IPR010559">
    <property type="entry name" value="Sig_transdc_His_kin_internal"/>
</dbReference>
<evidence type="ECO:0000256" key="3">
    <source>
        <dbReference type="ARBA" id="ARBA00022553"/>
    </source>
</evidence>
<comment type="caution">
    <text evidence="15">The sequence shown here is derived from an EMBL/GenBank/DDBJ whole genome shotgun (WGS) entry which is preliminary data.</text>
</comment>
<dbReference type="STRING" id="180332.GCA_000797495_01318"/>
<evidence type="ECO:0000256" key="11">
    <source>
        <dbReference type="ARBA" id="ARBA00023136"/>
    </source>
</evidence>
<evidence type="ECO:0000256" key="10">
    <source>
        <dbReference type="ARBA" id="ARBA00023012"/>
    </source>
</evidence>
<evidence type="ECO:0000256" key="12">
    <source>
        <dbReference type="SAM" id="Phobius"/>
    </source>
</evidence>
<evidence type="ECO:0000256" key="7">
    <source>
        <dbReference type="ARBA" id="ARBA00022777"/>
    </source>
</evidence>
<keyword evidence="8" id="KW-0067">ATP-binding</keyword>
<keyword evidence="16" id="KW-1185">Reference proteome</keyword>
<keyword evidence="5 12" id="KW-0812">Transmembrane</keyword>
<dbReference type="GO" id="GO:0005524">
    <property type="term" value="F:ATP binding"/>
    <property type="evidence" value="ECO:0007669"/>
    <property type="project" value="UniProtKB-KW"/>
</dbReference>
<protein>
    <submittedName>
        <fullName evidence="15">Sensor histidine kinase YpdA</fullName>
        <ecNumber evidence="15">2.7.13.3</ecNumber>
    </submittedName>
</protein>
<dbReference type="Gene3D" id="6.10.340.10">
    <property type="match status" value="1"/>
</dbReference>
<dbReference type="Gene3D" id="3.30.450.20">
    <property type="entry name" value="PAS domain"/>
    <property type="match status" value="2"/>
</dbReference>
<dbReference type="EMBL" id="QGQD01000121">
    <property type="protein sequence ID" value="TLC97484.1"/>
    <property type="molecule type" value="Genomic_DNA"/>
</dbReference>
<feature type="transmembrane region" description="Helical" evidence="12">
    <location>
        <begin position="12"/>
        <end position="33"/>
    </location>
</feature>
<organism evidence="15 16">
    <name type="scientific">Robinsoniella peoriensis</name>
    <dbReference type="NCBI Taxonomy" id="180332"/>
    <lineage>
        <taxon>Bacteria</taxon>
        <taxon>Bacillati</taxon>
        <taxon>Bacillota</taxon>
        <taxon>Clostridia</taxon>
        <taxon>Lachnospirales</taxon>
        <taxon>Lachnospiraceae</taxon>
        <taxon>Robinsoniella</taxon>
    </lineage>
</organism>
<dbReference type="AlphaFoldDB" id="A0A4U8PYP3"/>
<keyword evidence="7 15" id="KW-0418">Kinase</keyword>
<dbReference type="PANTHER" id="PTHR34220:SF11">
    <property type="entry name" value="SENSOR PROTEIN KINASE HPTS"/>
    <property type="match status" value="1"/>
</dbReference>
<evidence type="ECO:0000256" key="4">
    <source>
        <dbReference type="ARBA" id="ARBA00022679"/>
    </source>
</evidence>
<evidence type="ECO:0000256" key="1">
    <source>
        <dbReference type="ARBA" id="ARBA00004651"/>
    </source>
</evidence>
<dbReference type="InterPro" id="IPR036890">
    <property type="entry name" value="HATPase_C_sf"/>
</dbReference>